<evidence type="ECO:0000313" key="6">
    <source>
        <dbReference type="Proteomes" id="UP000593892"/>
    </source>
</evidence>
<dbReference type="SUPFAM" id="SSF52172">
    <property type="entry name" value="CheY-like"/>
    <property type="match status" value="1"/>
</dbReference>
<accession>A0A7S7SQD6</accession>
<dbReference type="PANTHER" id="PTHR44591">
    <property type="entry name" value="STRESS RESPONSE REGULATOR PROTEIN 1"/>
    <property type="match status" value="1"/>
</dbReference>
<evidence type="ECO:0000256" key="2">
    <source>
        <dbReference type="PROSITE-ProRule" id="PRU00169"/>
    </source>
</evidence>
<sequence length="175" mass="19802">MRSHPTFEGHLNLARAYLNLNHSAEALPHLEKASKLKPDETIVKQALEKLRNRRLILAVDDSTTVRKIVSVTLERYGYRVLTAMDGMQALAKLDEQRPDLILLDITMPRMDGYQVCKTIKQNSYTKPIPVVMLSGKDGFFDKVKGKLAGATDYLTKPFQEEALVKAVEKHLKPRS</sequence>
<keyword evidence="6" id="KW-1185">Reference proteome</keyword>
<dbReference type="Gene3D" id="1.25.40.10">
    <property type="entry name" value="Tetratricopeptide repeat domain"/>
    <property type="match status" value="1"/>
</dbReference>
<dbReference type="AlphaFoldDB" id="A0A7S7SQD6"/>
<evidence type="ECO:0000256" key="1">
    <source>
        <dbReference type="ARBA" id="ARBA00022553"/>
    </source>
</evidence>
<feature type="modified residue" description="4-aspartylphosphate" evidence="2">
    <location>
        <position position="104"/>
    </location>
</feature>
<dbReference type="PROSITE" id="PS50110">
    <property type="entry name" value="RESPONSE_REGULATORY"/>
    <property type="match status" value="1"/>
</dbReference>
<gene>
    <name evidence="5" type="ORF">IRI77_22835</name>
</gene>
<dbReference type="SUPFAM" id="SSF48452">
    <property type="entry name" value="TPR-like"/>
    <property type="match status" value="1"/>
</dbReference>
<dbReference type="InterPro" id="IPR050595">
    <property type="entry name" value="Bact_response_regulator"/>
</dbReference>
<dbReference type="InterPro" id="IPR011006">
    <property type="entry name" value="CheY-like_superfamily"/>
</dbReference>
<dbReference type="InterPro" id="IPR011990">
    <property type="entry name" value="TPR-like_helical_dom_sf"/>
</dbReference>
<dbReference type="PROSITE" id="PS50005">
    <property type="entry name" value="TPR"/>
    <property type="match status" value="1"/>
</dbReference>
<reference evidence="5 6" key="1">
    <citation type="submission" date="2020-10" db="EMBL/GenBank/DDBJ databases">
        <title>Complete genome sequence of Paludibaculum fermentans P105T, a facultatively anaerobic acidobacterium capable of dissimilatory Fe(III) reduction.</title>
        <authorList>
            <person name="Dedysh S.N."/>
            <person name="Beletsky A.V."/>
            <person name="Kulichevskaya I.S."/>
            <person name="Mardanov A.V."/>
            <person name="Ravin N.V."/>
        </authorList>
    </citation>
    <scope>NUCLEOTIDE SEQUENCE [LARGE SCALE GENOMIC DNA]</scope>
    <source>
        <strain evidence="5 6">P105</strain>
    </source>
</reference>
<proteinExistence type="predicted"/>
<dbReference type="Proteomes" id="UP000593892">
    <property type="component" value="Chromosome"/>
</dbReference>
<protein>
    <submittedName>
        <fullName evidence="5">Response regulator</fullName>
    </submittedName>
</protein>
<dbReference type="KEGG" id="pfer:IRI77_22835"/>
<dbReference type="SMART" id="SM00448">
    <property type="entry name" value="REC"/>
    <property type="match status" value="1"/>
</dbReference>
<feature type="domain" description="Response regulatory" evidence="4">
    <location>
        <begin position="55"/>
        <end position="171"/>
    </location>
</feature>
<dbReference type="Pfam" id="PF00072">
    <property type="entry name" value="Response_reg"/>
    <property type="match status" value="1"/>
</dbReference>
<dbReference type="InterPro" id="IPR019734">
    <property type="entry name" value="TPR_rpt"/>
</dbReference>
<evidence type="ECO:0000313" key="5">
    <source>
        <dbReference type="EMBL" id="QOY92110.1"/>
    </source>
</evidence>
<evidence type="ECO:0000259" key="4">
    <source>
        <dbReference type="PROSITE" id="PS50110"/>
    </source>
</evidence>
<name>A0A7S7SQD6_PALFE</name>
<feature type="repeat" description="TPR" evidence="3">
    <location>
        <begin position="7"/>
        <end position="40"/>
    </location>
</feature>
<organism evidence="5 6">
    <name type="scientific">Paludibaculum fermentans</name>
    <dbReference type="NCBI Taxonomy" id="1473598"/>
    <lineage>
        <taxon>Bacteria</taxon>
        <taxon>Pseudomonadati</taxon>
        <taxon>Acidobacteriota</taxon>
        <taxon>Terriglobia</taxon>
        <taxon>Bryobacterales</taxon>
        <taxon>Bryobacteraceae</taxon>
        <taxon>Paludibaculum</taxon>
    </lineage>
</organism>
<dbReference type="SMART" id="SM00028">
    <property type="entry name" value="TPR"/>
    <property type="match status" value="1"/>
</dbReference>
<evidence type="ECO:0000256" key="3">
    <source>
        <dbReference type="PROSITE-ProRule" id="PRU00339"/>
    </source>
</evidence>
<dbReference type="InterPro" id="IPR001789">
    <property type="entry name" value="Sig_transdc_resp-reg_receiver"/>
</dbReference>
<dbReference type="Gene3D" id="3.40.50.2300">
    <property type="match status" value="1"/>
</dbReference>
<dbReference type="GO" id="GO:0000160">
    <property type="term" value="P:phosphorelay signal transduction system"/>
    <property type="evidence" value="ECO:0007669"/>
    <property type="project" value="InterPro"/>
</dbReference>
<dbReference type="PANTHER" id="PTHR44591:SF3">
    <property type="entry name" value="RESPONSE REGULATORY DOMAIN-CONTAINING PROTEIN"/>
    <property type="match status" value="1"/>
</dbReference>
<dbReference type="EMBL" id="CP063849">
    <property type="protein sequence ID" value="QOY92110.1"/>
    <property type="molecule type" value="Genomic_DNA"/>
</dbReference>
<keyword evidence="3" id="KW-0802">TPR repeat</keyword>
<keyword evidence="1 2" id="KW-0597">Phosphoprotein</keyword>